<proteinExistence type="predicted"/>
<keyword evidence="2" id="KW-1185">Reference proteome</keyword>
<reference evidence="1" key="1">
    <citation type="journal article" date="2020" name="Fungal Divers.">
        <title>Resolving the Mortierellaceae phylogeny through synthesis of multi-gene phylogenetics and phylogenomics.</title>
        <authorList>
            <person name="Vandepol N."/>
            <person name="Liber J."/>
            <person name="Desiro A."/>
            <person name="Na H."/>
            <person name="Kennedy M."/>
            <person name="Barry K."/>
            <person name="Grigoriev I.V."/>
            <person name="Miller A.N."/>
            <person name="O'Donnell K."/>
            <person name="Stajich J.E."/>
            <person name="Bonito G."/>
        </authorList>
    </citation>
    <scope>NUCLEOTIDE SEQUENCE</scope>
    <source>
        <strain evidence="1">CK1249</strain>
    </source>
</reference>
<name>A0A9P6LWC7_MORAP</name>
<dbReference type="Gene3D" id="3.80.10.10">
    <property type="entry name" value="Ribonuclease Inhibitor"/>
    <property type="match status" value="1"/>
</dbReference>
<dbReference type="Proteomes" id="UP000738359">
    <property type="component" value="Unassembled WGS sequence"/>
</dbReference>
<dbReference type="SUPFAM" id="SSF52047">
    <property type="entry name" value="RNI-like"/>
    <property type="match status" value="1"/>
</dbReference>
<comment type="caution">
    <text evidence="1">The sequence shown here is derived from an EMBL/GenBank/DDBJ whole genome shotgun (WGS) entry which is preliminary data.</text>
</comment>
<evidence type="ECO:0000313" key="1">
    <source>
        <dbReference type="EMBL" id="KAF9946013.1"/>
    </source>
</evidence>
<gene>
    <name evidence="1" type="ORF">BGZ70_003451</name>
</gene>
<feature type="non-terminal residue" evidence="1">
    <location>
        <position position="207"/>
    </location>
</feature>
<organism evidence="1 2">
    <name type="scientific">Mortierella alpina</name>
    <name type="common">Oleaginous fungus</name>
    <name type="synonym">Mortierella renispora</name>
    <dbReference type="NCBI Taxonomy" id="64518"/>
    <lineage>
        <taxon>Eukaryota</taxon>
        <taxon>Fungi</taxon>
        <taxon>Fungi incertae sedis</taxon>
        <taxon>Mucoromycota</taxon>
        <taxon>Mortierellomycotina</taxon>
        <taxon>Mortierellomycetes</taxon>
        <taxon>Mortierellales</taxon>
        <taxon>Mortierellaceae</taxon>
        <taxon>Mortierella</taxon>
    </lineage>
</organism>
<dbReference type="AlphaFoldDB" id="A0A9P6LWC7"/>
<dbReference type="OrthoDB" id="550575at2759"/>
<dbReference type="EMBL" id="JAAAHY010001944">
    <property type="protein sequence ID" value="KAF9946013.1"/>
    <property type="molecule type" value="Genomic_DNA"/>
</dbReference>
<dbReference type="InterPro" id="IPR032675">
    <property type="entry name" value="LRR_dom_sf"/>
</dbReference>
<sequence length="207" mass="23229">MEPCLLQLDSIEFAWKELGPGSWLVDSELEMIYELLQMCPGLERIVVPQLSEQDVITHLVPLVATTMPQLRHLDLTHVSDQPLGTCCLVESCKDLVSLNMERLQFDSRVLVDAVMAGHGHSLESLDIRKSTKLSSQQLNLLLSCCHRLKSLYALTSDYCPEWNTAASPMLNTNDLAMVPEELGWTCKDLETLQLYYSGMEASFGIPE</sequence>
<evidence type="ECO:0000313" key="2">
    <source>
        <dbReference type="Proteomes" id="UP000738359"/>
    </source>
</evidence>
<protein>
    <submittedName>
        <fullName evidence="1">Uncharacterized protein</fullName>
    </submittedName>
</protein>
<accession>A0A9P6LWC7</accession>